<dbReference type="PRINTS" id="PR00929">
    <property type="entry name" value="ATHOOK"/>
</dbReference>
<evidence type="ECO:0000256" key="2">
    <source>
        <dbReference type="ARBA" id="ARBA00006661"/>
    </source>
</evidence>
<feature type="compositionally biased region" description="Basic and acidic residues" evidence="10">
    <location>
        <begin position="559"/>
        <end position="589"/>
    </location>
</feature>
<gene>
    <name evidence="9" type="primary">SLX4</name>
    <name evidence="11" type="ORF">TCAP_05711</name>
</gene>
<evidence type="ECO:0000256" key="4">
    <source>
        <dbReference type="ARBA" id="ARBA00022763"/>
    </source>
</evidence>
<keyword evidence="12" id="KW-1185">Reference proteome</keyword>
<dbReference type="GO" id="GO:0003677">
    <property type="term" value="F:DNA binding"/>
    <property type="evidence" value="ECO:0007669"/>
    <property type="project" value="InterPro"/>
</dbReference>
<keyword evidence="5 9" id="KW-0233">DNA recombination</keyword>
<dbReference type="Pfam" id="PF02178">
    <property type="entry name" value="AT_hook"/>
    <property type="match status" value="2"/>
</dbReference>
<dbReference type="GO" id="GO:0006260">
    <property type="term" value="P:DNA replication"/>
    <property type="evidence" value="ECO:0007669"/>
    <property type="project" value="InterPro"/>
</dbReference>
<sequence>MASPDVFLSSPSQASRRWAHVAISSSPELPSLKDILSQKPKRPPLRSGSKAAPIPHNATTTFTSAGSLWKSLQADEPVKTASAAGGAVQEASEDIDTSAVIEVPPEKVPKPVKPRRRKNPAAECAEVTTETPVHSNSPVKDQPWRKYKSPRKENVNSVVDPMPLKTQSPMRDSARSDGVETVRSHFFEQPEPRRSTEAKATKDHTSEPLQLELAMSRRLDWTPPAQKAHIVLDSDSPGLEAPRQSQADGELAKPFGTLLAAYKCHDSVQQEPIPISDEDSSFIKKRKLIELVQSKSADASEPPKPEKSPIKQKAPKKKPRTITGLATAAYRLPTQPDPVLVADNDNQETEASKSFLTGKGKAKPRKRASRAMKKPPPPPKTSLLSPGAALRQVARQDFLFGTSSQLAQGPSPSVLRDLQAATGNSNHLDCIDFVTPVNSDAIEPPDRRPTLWDAAARDADGDLFDLEVRNFADSSQRLLEPAAEDDPFGYVRAAEDPVALPDLPAESKWRGDDSFVNLSDILPAPGRKPMEIVDDGSHFSSGSELSTGTTTGRHVASGRGHDKELQRGHEDGKQAEDDLKCRPASKEPPSRPSYELCSDAQLAKQVAQYGFKPIKKRTAMIALLEQCWRGGAGTGAGLGSVRSASTVAGASKGASKTSTTSAAETAKGTRPRGRPRKLSGASQGDTQEPPPSAQPSESPKRPRGRPRKDSVASPPRASTATRAKALVTTASQPPATPKRKAKSKAVIEIPDSDSDVAGDLSASPCSSPDATFSPAQSVDLTLSLDEDTELSLSMPPTDQQSALFLHITKAVTTSPRTTDPAKPSWHEKILLYDPIVLEDLTSWLNCGQLTRVGYDGEASVGEVKKWCESKSVCCLWKVNLRGKERKRY</sequence>
<dbReference type="HAMAP" id="MF_03110">
    <property type="entry name" value="Endonuc_su_Slx4"/>
    <property type="match status" value="1"/>
</dbReference>
<dbReference type="InterPro" id="IPR018574">
    <property type="entry name" value="Structure-sp_endonuc_su_Slx4"/>
</dbReference>
<dbReference type="AlphaFoldDB" id="A0A2K3Q9W9"/>
<keyword evidence="7 9" id="KW-0539">Nucleus</keyword>
<feature type="compositionally biased region" description="Polar residues" evidence="10">
    <location>
        <begin position="763"/>
        <end position="774"/>
    </location>
</feature>
<feature type="region of interest" description="Disordered" evidence="10">
    <location>
        <begin position="29"/>
        <end position="61"/>
    </location>
</feature>
<proteinExistence type="inferred from homology"/>
<dbReference type="InterPro" id="IPR027784">
    <property type="entry name" value="Slx4_ascomycetes"/>
</dbReference>
<dbReference type="EMBL" id="NRSZ01000906">
    <property type="protein sequence ID" value="PNY24350.1"/>
    <property type="molecule type" value="Genomic_DNA"/>
</dbReference>
<feature type="compositionally biased region" description="Polar residues" evidence="10">
    <location>
        <begin position="128"/>
        <end position="139"/>
    </location>
</feature>
<comment type="similarity">
    <text evidence="2 9">Belongs to the SLX4 family.</text>
</comment>
<keyword evidence="3 9" id="KW-0597">Phosphoprotein</keyword>
<feature type="compositionally biased region" description="Basic and acidic residues" evidence="10">
    <location>
        <begin position="528"/>
        <end position="537"/>
    </location>
</feature>
<feature type="region of interest" description="Disordered" evidence="10">
    <location>
        <begin position="76"/>
        <end position="208"/>
    </location>
</feature>
<dbReference type="CDD" id="cd22999">
    <property type="entry name" value="SAP_SLX4"/>
    <property type="match status" value="1"/>
</dbReference>
<comment type="caution">
    <text evidence="11">The sequence shown here is derived from an EMBL/GenBank/DDBJ whole genome shotgun (WGS) entry which is preliminary data.</text>
</comment>
<dbReference type="GO" id="GO:0033557">
    <property type="term" value="C:Slx1-Slx4 complex"/>
    <property type="evidence" value="ECO:0007669"/>
    <property type="project" value="UniProtKB-UniRule"/>
</dbReference>
<dbReference type="InterPro" id="IPR017956">
    <property type="entry name" value="AT_hook_DNA-bd_motif"/>
</dbReference>
<reference evidence="11 12" key="1">
    <citation type="submission" date="2017-08" db="EMBL/GenBank/DDBJ databases">
        <title>Harnessing the power of phylogenomics to disentangle the directionality and signatures of interkingdom host jumping in the parasitic fungal genus Tolypocladium.</title>
        <authorList>
            <person name="Quandt C.A."/>
            <person name="Patterson W."/>
            <person name="Spatafora J.W."/>
        </authorList>
    </citation>
    <scope>NUCLEOTIDE SEQUENCE [LARGE SCALE GENOMIC DNA]</scope>
    <source>
        <strain evidence="11 12">CBS 113982</strain>
    </source>
</reference>
<organism evidence="11 12">
    <name type="scientific">Tolypocladium capitatum</name>
    <dbReference type="NCBI Taxonomy" id="45235"/>
    <lineage>
        <taxon>Eukaryota</taxon>
        <taxon>Fungi</taxon>
        <taxon>Dikarya</taxon>
        <taxon>Ascomycota</taxon>
        <taxon>Pezizomycotina</taxon>
        <taxon>Sordariomycetes</taxon>
        <taxon>Hypocreomycetidae</taxon>
        <taxon>Hypocreales</taxon>
        <taxon>Ophiocordycipitaceae</taxon>
        <taxon>Tolypocladium</taxon>
    </lineage>
</organism>
<evidence type="ECO:0000256" key="9">
    <source>
        <dbReference type="HAMAP-Rule" id="MF_03110"/>
    </source>
</evidence>
<evidence type="ECO:0000313" key="11">
    <source>
        <dbReference type="EMBL" id="PNY24350.1"/>
    </source>
</evidence>
<feature type="compositionally biased region" description="Basic residues" evidence="10">
    <location>
        <begin position="110"/>
        <end position="119"/>
    </location>
</feature>
<name>A0A2K3Q9W9_9HYPO</name>
<dbReference type="OrthoDB" id="5349119at2759"/>
<comment type="PTM">
    <text evidence="9">Phosphorylated in response to DNA damage.</text>
</comment>
<feature type="region of interest" description="Disordered" evidence="10">
    <location>
        <begin position="520"/>
        <end position="595"/>
    </location>
</feature>
<keyword evidence="11" id="KW-0255">Endonuclease</keyword>
<dbReference type="GO" id="GO:0017108">
    <property type="term" value="F:5'-flap endonuclease activity"/>
    <property type="evidence" value="ECO:0007669"/>
    <property type="project" value="InterPro"/>
</dbReference>
<comment type="function">
    <text evidence="9">Regulatory subunit of the SLX1-SLX4 structure-specific endonuclease that resolves DNA secondary structures generated during DNA repair and recombination. Has endonuclease activity towards branched DNA substrates, introducing single-strand cuts in duplex DNA close to junctions with ss-DNA.</text>
</comment>
<keyword evidence="6 9" id="KW-0234">DNA repair</keyword>
<dbReference type="GO" id="GO:0006281">
    <property type="term" value="P:DNA repair"/>
    <property type="evidence" value="ECO:0007669"/>
    <property type="project" value="UniProtKB-UniRule"/>
</dbReference>
<dbReference type="SMART" id="SM00384">
    <property type="entry name" value="AT_hook"/>
    <property type="match status" value="2"/>
</dbReference>
<dbReference type="Pfam" id="PF09494">
    <property type="entry name" value="Slx4"/>
    <property type="match status" value="1"/>
</dbReference>
<feature type="compositionally biased region" description="Basic and acidic residues" evidence="10">
    <location>
        <begin position="172"/>
        <end position="206"/>
    </location>
</feature>
<comment type="subunit">
    <text evidence="9">Forms a heterodimer with SLX1.</text>
</comment>
<protein>
    <recommendedName>
        <fullName evidence="8 9">Structure-specific endonuclease subunit SLX4</fullName>
    </recommendedName>
</protein>
<dbReference type="GO" id="GO:0006310">
    <property type="term" value="P:DNA recombination"/>
    <property type="evidence" value="ECO:0007669"/>
    <property type="project" value="UniProtKB-UniRule"/>
</dbReference>
<dbReference type="STRING" id="45235.A0A2K3Q9W9"/>
<dbReference type="Proteomes" id="UP000236621">
    <property type="component" value="Unassembled WGS sequence"/>
</dbReference>
<feature type="compositionally biased region" description="Basic residues" evidence="10">
    <location>
        <begin position="360"/>
        <end position="373"/>
    </location>
</feature>
<evidence type="ECO:0000256" key="6">
    <source>
        <dbReference type="ARBA" id="ARBA00023204"/>
    </source>
</evidence>
<feature type="compositionally biased region" description="Low complexity" evidence="10">
    <location>
        <begin position="540"/>
        <end position="552"/>
    </location>
</feature>
<feature type="region of interest" description="Disordered" evidence="10">
    <location>
        <begin position="230"/>
        <end position="252"/>
    </location>
</feature>
<evidence type="ECO:0000256" key="8">
    <source>
        <dbReference type="ARBA" id="ARBA00029496"/>
    </source>
</evidence>
<keyword evidence="11" id="KW-0540">Nuclease</keyword>
<comment type="subcellular location">
    <subcellularLocation>
        <location evidence="1 9">Nucleus</location>
    </subcellularLocation>
</comment>
<keyword evidence="4 9" id="KW-0227">DNA damage</keyword>
<evidence type="ECO:0000256" key="5">
    <source>
        <dbReference type="ARBA" id="ARBA00023172"/>
    </source>
</evidence>
<feature type="region of interest" description="Disordered" evidence="10">
    <location>
        <begin position="648"/>
        <end position="774"/>
    </location>
</feature>
<feature type="compositionally biased region" description="Low complexity" evidence="10">
    <location>
        <begin position="648"/>
        <end position="668"/>
    </location>
</feature>
<evidence type="ECO:0000256" key="3">
    <source>
        <dbReference type="ARBA" id="ARBA00022553"/>
    </source>
</evidence>
<evidence type="ECO:0000256" key="10">
    <source>
        <dbReference type="SAM" id="MobiDB-lite"/>
    </source>
</evidence>
<evidence type="ECO:0000256" key="1">
    <source>
        <dbReference type="ARBA" id="ARBA00004123"/>
    </source>
</evidence>
<accession>A0A2K3Q9W9</accession>
<keyword evidence="11" id="KW-0378">Hydrolase</keyword>
<evidence type="ECO:0000256" key="7">
    <source>
        <dbReference type="ARBA" id="ARBA00023242"/>
    </source>
</evidence>
<evidence type="ECO:0000313" key="12">
    <source>
        <dbReference type="Proteomes" id="UP000236621"/>
    </source>
</evidence>
<feature type="region of interest" description="Disordered" evidence="10">
    <location>
        <begin position="293"/>
        <end position="386"/>
    </location>
</feature>